<evidence type="ECO:0000256" key="6">
    <source>
        <dbReference type="SAM" id="SignalP"/>
    </source>
</evidence>
<feature type="domain" description="Abnormal spindle-like microcephaly-associated protein ASH" evidence="8">
    <location>
        <begin position="806"/>
        <end position="892"/>
    </location>
</feature>
<evidence type="ECO:0000259" key="7">
    <source>
        <dbReference type="Pfam" id="PF13229"/>
    </source>
</evidence>
<keyword evidence="3" id="KW-0963">Cytoplasm</keyword>
<reference evidence="10" key="1">
    <citation type="journal article" date="2022" name="Int. J. Syst. Evol. Microbiol.">
        <title>Pseudomonas aegrilactucae sp. nov. and Pseudomonas morbosilactucae sp. nov., pathogens causing bacterial rot of lettuce in Japan.</title>
        <authorList>
            <person name="Sawada H."/>
            <person name="Fujikawa T."/>
            <person name="Satou M."/>
        </authorList>
    </citation>
    <scope>NUCLEOTIDE SEQUENCE</scope>
    <source>
        <strain evidence="10">0166_1</strain>
    </source>
</reference>
<dbReference type="NCBIfam" id="NF012200">
    <property type="entry name" value="choice_anch_D"/>
    <property type="match status" value="4"/>
</dbReference>
<dbReference type="GO" id="GO:0005975">
    <property type="term" value="P:carbohydrate metabolic process"/>
    <property type="evidence" value="ECO:0007669"/>
    <property type="project" value="UniProtKB-ARBA"/>
</dbReference>
<sequence>MEFKGRTLAAAIVATCAFAASASAANADTVTVCDTGCDAATITGGIAAAAAGDTVQVQAGTYNENVAVNKSVTLSGTGSPTIVGQIGGGSSAVAIQASGVTVGGFTITRAGNNTTDWNDPGLTSAGVSVQGQAITGAVISDNTITGLRTAIDVNNTNGVTIVRNNIDDNRTGLIFRNQTDDLVVTNNFITDNWTVGVLFLDASGGTNSPLQQALNANVSNNDISGNWYGQIVDRQTGGSLPAPGVTNLKNFSGNWLGAVSPVVTTANSAEPGYAGQIPVEFGGTATPPGGQPDVAGPASANFDITPLLRSGTDTGGSGFSGDFSSITATTVGAQVGSTERIQEAVNDTTTGGTTHVASGTYDNASSTNVDKALTLAGPNAGIDPNDPGARVAEATIAVTGGTRAIQAQDPDITIDGLRFVDSATSNANVNDPLIGAGGNFGGDAPGISVLNNLFDGITRTAVYFNGPTVMDGGTVAFNRVDHPTRPATGCGTAGTLAPGGCGHQLFNLWQTSTLAFSDNVVLADAGNKDRVRVFNATAAAGASGVEITDNTIRNSCTFTCFTIGQGVTGVTVTGNDVEIDAGNAFQLHASWTSGTVDVNHNVFTDPNDFAIVIDNASADLSNVSFNRNSLTGGAFRNGDPSTVDTQTADGECNWYGADTGPAAPQVSGPVDTTPFLGSDDLDGPCPGPSAQVSTASATFPDTTTGTISGFMPVTVTNVGGGTLRVDPSALGGANPAQFKLTDGCKNAGLANGESCEINLRFAPDTTGAKTAQLSIPSNGPGSRATVSLSGTGITGAAVGYTPGQQAFGHVDVGHSSAEQLFRIKNRGDAPLQLGAVDLTGGDANQFAVTEDNCSTHTLGGGQLCSMKVQFTPTSGGRKRADLAINSNAAGSPALVAVTGIGDTGPVAAFIPSSYDFGTLNAGKVTGTKAIVVTNSGDSTLSITDVALAGANPGQFEITDENCDGANLTAGKKCTVKVRFKPTIGGSLSTDITVTSNASNSPTTAQITGTSRGLTVSPGAKAYGDVKTGKKTGLAKFTFKNNTSGSVVVGAASLTGPNADQFIAPVASNGCTGQTLAAGQTCIVRVQFAPTSVGAKSAALSLASDAGGSAPTADLTGTGV</sequence>
<dbReference type="InterPro" id="IPR011050">
    <property type="entry name" value="Pectin_lyase_fold/virulence"/>
</dbReference>
<dbReference type="Pfam" id="PF15780">
    <property type="entry name" value="ASH"/>
    <property type="match status" value="1"/>
</dbReference>
<organism evidence="10 11">
    <name type="scientific">Capillimicrobium parvum</name>
    <dbReference type="NCBI Taxonomy" id="2884022"/>
    <lineage>
        <taxon>Bacteria</taxon>
        <taxon>Bacillati</taxon>
        <taxon>Actinomycetota</taxon>
        <taxon>Thermoleophilia</taxon>
        <taxon>Solirubrobacterales</taxon>
        <taxon>Capillimicrobiaceae</taxon>
        <taxon>Capillimicrobium</taxon>
    </lineage>
</organism>
<dbReference type="Gene3D" id="2.60.40.10">
    <property type="entry name" value="Immunoglobulins"/>
    <property type="match status" value="4"/>
</dbReference>
<dbReference type="RefSeq" id="WP_259310991.1">
    <property type="nucleotide sequence ID" value="NZ_CP087164.1"/>
</dbReference>
<dbReference type="InterPro" id="IPR053879">
    <property type="entry name" value="HYDIN_VesB_CFA65-like_Ig"/>
</dbReference>
<dbReference type="PANTHER" id="PTHR37833">
    <property type="entry name" value="LIPOPROTEIN-RELATED"/>
    <property type="match status" value="1"/>
</dbReference>
<dbReference type="InterPro" id="IPR012334">
    <property type="entry name" value="Pectin_lyas_fold"/>
</dbReference>
<gene>
    <name evidence="10" type="ORF">DSM104329_03340</name>
</gene>
<dbReference type="SUPFAM" id="SSF51126">
    <property type="entry name" value="Pectin lyase-like"/>
    <property type="match status" value="2"/>
</dbReference>
<evidence type="ECO:0008006" key="12">
    <source>
        <dbReference type="Google" id="ProtNLM"/>
    </source>
</evidence>
<comment type="subcellular location">
    <subcellularLocation>
        <location evidence="1">Cell projection</location>
        <location evidence="1">Cilium</location>
    </subcellularLocation>
    <subcellularLocation>
        <location evidence="2">Cytoplasm</location>
    </subcellularLocation>
</comment>
<dbReference type="Pfam" id="PF22544">
    <property type="entry name" value="HYDIN_VesB_CFA65-like_Ig"/>
    <property type="match status" value="1"/>
</dbReference>
<evidence type="ECO:0000256" key="1">
    <source>
        <dbReference type="ARBA" id="ARBA00004138"/>
    </source>
</evidence>
<dbReference type="Gene3D" id="2.160.20.10">
    <property type="entry name" value="Single-stranded right-handed beta-helix, Pectin lyase-like"/>
    <property type="match status" value="2"/>
</dbReference>
<dbReference type="SMART" id="SM00710">
    <property type="entry name" value="PbH1"/>
    <property type="match status" value="10"/>
</dbReference>
<feature type="chain" id="PRO_5038528582" description="Choice-of-anchor D domain-containing protein" evidence="6">
    <location>
        <begin position="28"/>
        <end position="1119"/>
    </location>
</feature>
<keyword evidence="5" id="KW-0966">Cell projection</keyword>
<feature type="domain" description="Right handed beta helix" evidence="7">
    <location>
        <begin position="99"/>
        <end position="225"/>
    </location>
</feature>
<dbReference type="KEGG" id="sbae:DSM104329_03340"/>
<evidence type="ECO:0000256" key="4">
    <source>
        <dbReference type="ARBA" id="ARBA00023069"/>
    </source>
</evidence>
<evidence type="ECO:0000256" key="3">
    <source>
        <dbReference type="ARBA" id="ARBA00022490"/>
    </source>
</evidence>
<dbReference type="InterPro" id="IPR031549">
    <property type="entry name" value="ASH"/>
</dbReference>
<dbReference type="PANTHER" id="PTHR37833:SF1">
    <property type="entry name" value="SIGNAL PEPTIDE PROTEIN"/>
    <property type="match status" value="1"/>
</dbReference>
<dbReference type="EMBL" id="CP087164">
    <property type="protein sequence ID" value="UGS36928.1"/>
    <property type="molecule type" value="Genomic_DNA"/>
</dbReference>
<dbReference type="InterPro" id="IPR006626">
    <property type="entry name" value="PbH1"/>
</dbReference>
<feature type="domain" description="HYDIN/VesB/CFA65-like Ig-like" evidence="9">
    <location>
        <begin position="909"/>
        <end position="1008"/>
    </location>
</feature>
<accession>A0A9E7C1Z3</accession>
<dbReference type="Pfam" id="PF13229">
    <property type="entry name" value="Beta_helix"/>
    <property type="match status" value="1"/>
</dbReference>
<evidence type="ECO:0000259" key="8">
    <source>
        <dbReference type="Pfam" id="PF15780"/>
    </source>
</evidence>
<protein>
    <recommendedName>
        <fullName evidence="12">Choice-of-anchor D domain-containing protein</fullName>
    </recommendedName>
</protein>
<dbReference type="GO" id="GO:0005737">
    <property type="term" value="C:cytoplasm"/>
    <property type="evidence" value="ECO:0007669"/>
    <property type="project" value="UniProtKB-SubCell"/>
</dbReference>
<name>A0A9E7C1Z3_9ACTN</name>
<keyword evidence="6" id="KW-0732">Signal</keyword>
<dbReference type="AlphaFoldDB" id="A0A9E7C1Z3"/>
<keyword evidence="11" id="KW-1185">Reference proteome</keyword>
<evidence type="ECO:0000259" key="9">
    <source>
        <dbReference type="Pfam" id="PF22544"/>
    </source>
</evidence>
<evidence type="ECO:0000256" key="2">
    <source>
        <dbReference type="ARBA" id="ARBA00004496"/>
    </source>
</evidence>
<feature type="signal peptide" evidence="6">
    <location>
        <begin position="1"/>
        <end position="27"/>
    </location>
</feature>
<keyword evidence="4" id="KW-0969">Cilium</keyword>
<proteinExistence type="predicted"/>
<dbReference type="InterPro" id="IPR039448">
    <property type="entry name" value="Beta_helix"/>
</dbReference>
<evidence type="ECO:0000313" key="10">
    <source>
        <dbReference type="EMBL" id="UGS36928.1"/>
    </source>
</evidence>
<evidence type="ECO:0000313" key="11">
    <source>
        <dbReference type="Proteomes" id="UP001162834"/>
    </source>
</evidence>
<dbReference type="InterPro" id="IPR013783">
    <property type="entry name" value="Ig-like_fold"/>
</dbReference>
<dbReference type="Proteomes" id="UP001162834">
    <property type="component" value="Chromosome"/>
</dbReference>
<evidence type="ECO:0000256" key="5">
    <source>
        <dbReference type="ARBA" id="ARBA00023273"/>
    </source>
</evidence>